<dbReference type="AlphaFoldDB" id="A0AB34QHC7"/>
<dbReference type="Proteomes" id="UP000031180">
    <property type="component" value="Unassembled WGS sequence"/>
</dbReference>
<comment type="caution">
    <text evidence="1">The sequence shown here is derived from an EMBL/GenBank/DDBJ whole genome shotgun (WGS) entry which is preliminary data.</text>
</comment>
<gene>
    <name evidence="1" type="ORF">RN20_13400</name>
</gene>
<evidence type="ECO:0000313" key="2">
    <source>
        <dbReference type="Proteomes" id="UP000031180"/>
    </source>
</evidence>
<reference evidence="2" key="1">
    <citation type="submission" date="2015-04" db="EMBL/GenBank/DDBJ databases">
        <title>Genome sequencing of pathogens of bean.</title>
        <authorList>
            <person name="Harrison J.W."/>
            <person name="Aritua V."/>
            <person name="Sapp M."/>
            <person name="Smith J."/>
            <person name="Studholme D.J."/>
        </authorList>
    </citation>
    <scope>NUCLEOTIDE SEQUENCE [LARGE SCALE GENOMIC DNA]</scope>
    <source>
        <strain evidence="2">NCPPB 1138</strain>
    </source>
</reference>
<protein>
    <submittedName>
        <fullName evidence="1">Uncharacterized protein</fullName>
    </submittedName>
</protein>
<organism evidence="1 2">
    <name type="scientific">Xanthomonas campestris pv. phaseoli</name>
    <dbReference type="NCBI Taxonomy" id="317013"/>
    <lineage>
        <taxon>Bacteria</taxon>
        <taxon>Pseudomonadati</taxon>
        <taxon>Pseudomonadota</taxon>
        <taxon>Gammaproteobacteria</taxon>
        <taxon>Lysobacterales</taxon>
        <taxon>Lysobacteraceae</taxon>
        <taxon>Xanthomonas</taxon>
    </lineage>
</organism>
<evidence type="ECO:0000313" key="1">
    <source>
        <dbReference type="EMBL" id="KHS36490.1"/>
    </source>
</evidence>
<proteinExistence type="predicted"/>
<sequence>MQALECAARLHLQTVTIYMPAQRQASAHSVHAWRSQLADCAAVMHCSAASTSA</sequence>
<accession>A0AB34QHC7</accession>
<name>A0AB34QHC7_XANCH</name>
<dbReference type="EMBL" id="JWTI02000048">
    <property type="protein sequence ID" value="KHS36490.1"/>
    <property type="molecule type" value="Genomic_DNA"/>
</dbReference>